<dbReference type="EMBL" id="QJKI01000003">
    <property type="protein sequence ID" value="PXX80824.1"/>
    <property type="molecule type" value="Genomic_DNA"/>
</dbReference>
<comment type="caution">
    <text evidence="5">The sequence shown here is derived from an EMBL/GenBank/DDBJ whole genome shotgun (WGS) entry which is preliminary data.</text>
</comment>
<dbReference type="GO" id="GO:0016787">
    <property type="term" value="F:hydrolase activity"/>
    <property type="evidence" value="ECO:0007669"/>
    <property type="project" value="UniProtKB-KW"/>
</dbReference>
<feature type="domain" description="Carboxyltransferase" evidence="4">
    <location>
        <begin position="6"/>
        <end position="206"/>
    </location>
</feature>
<accession>A0A318KSH7</accession>
<dbReference type="SUPFAM" id="SSF160467">
    <property type="entry name" value="PH0987 N-terminal domain-like"/>
    <property type="match status" value="1"/>
</dbReference>
<reference evidence="5 6" key="1">
    <citation type="submission" date="2018-05" db="EMBL/GenBank/DDBJ databases">
        <title>Genomic Encyclopedia of Type Strains, Phase IV (KMG-IV): sequencing the most valuable type-strain genomes for metagenomic binning, comparative biology and taxonomic classification.</title>
        <authorList>
            <person name="Goeker M."/>
        </authorList>
    </citation>
    <scope>NUCLEOTIDE SEQUENCE [LARGE SCALE GENOMIC DNA]</scope>
    <source>
        <strain evidence="5 6">DSM 29661</strain>
    </source>
</reference>
<dbReference type="Gene3D" id="2.40.100.10">
    <property type="entry name" value="Cyclophilin-like"/>
    <property type="match status" value="1"/>
</dbReference>
<sequence>MSQAAPHYYSLGESAVALALPAPATLAQQRRIWRLAASLAGAPGVLDIIPGMNNLTVSYHPLDFDPDHAFDCLRQHWVALSAADDDAPARQVDIPVCYGGEAGPDLAEVARHTGLTPAEVVKQHCAAEYQVFFMGFQPGFAYLGGLPEALATPRRAQPRTRVPAGSVGIGGSQTGVYPACSPGGWQLIGHTRLKLFDPVATQPTLLQPGDRVRFVCEELRHA</sequence>
<dbReference type="InterPro" id="IPR029000">
    <property type="entry name" value="Cyclophilin-like_dom_sf"/>
</dbReference>
<organism evidence="5 6">
    <name type="scientific">Rivihabitans pingtungensis</name>
    <dbReference type="NCBI Taxonomy" id="1054498"/>
    <lineage>
        <taxon>Bacteria</taxon>
        <taxon>Pseudomonadati</taxon>
        <taxon>Pseudomonadota</taxon>
        <taxon>Betaproteobacteria</taxon>
        <taxon>Neisseriales</taxon>
        <taxon>Aquaspirillaceae</taxon>
        <taxon>Rivihabitans</taxon>
    </lineage>
</organism>
<dbReference type="Gene3D" id="3.30.1360.40">
    <property type="match status" value="1"/>
</dbReference>
<dbReference type="RefSeq" id="WP_110389855.1">
    <property type="nucleotide sequence ID" value="NZ_QJKI01000003.1"/>
</dbReference>
<dbReference type="SMART" id="SM00796">
    <property type="entry name" value="AHS1"/>
    <property type="match status" value="1"/>
</dbReference>
<dbReference type="InterPro" id="IPR003833">
    <property type="entry name" value="CT_C_D"/>
</dbReference>
<dbReference type="SUPFAM" id="SSF50891">
    <property type="entry name" value="Cyclophilin-like"/>
    <property type="match status" value="1"/>
</dbReference>
<keyword evidence="3" id="KW-0067">ATP-binding</keyword>
<dbReference type="Proteomes" id="UP000247555">
    <property type="component" value="Unassembled WGS sequence"/>
</dbReference>
<evidence type="ECO:0000313" key="6">
    <source>
        <dbReference type="Proteomes" id="UP000247555"/>
    </source>
</evidence>
<keyword evidence="1" id="KW-0547">Nucleotide-binding</keyword>
<name>A0A318KSH7_9NEIS</name>
<dbReference type="Pfam" id="PF02682">
    <property type="entry name" value="CT_C_D"/>
    <property type="match status" value="1"/>
</dbReference>
<keyword evidence="2" id="KW-0378">Hydrolase</keyword>
<dbReference type="NCBIfam" id="TIGR00370">
    <property type="entry name" value="5-oxoprolinase subunit PxpB"/>
    <property type="match status" value="1"/>
</dbReference>
<dbReference type="PANTHER" id="PTHR34698:SF2">
    <property type="entry name" value="5-OXOPROLINASE SUBUNIT B"/>
    <property type="match status" value="1"/>
</dbReference>
<gene>
    <name evidence="5" type="ORF">DFR34_103167</name>
</gene>
<keyword evidence="6" id="KW-1185">Reference proteome</keyword>
<dbReference type="PANTHER" id="PTHR34698">
    <property type="entry name" value="5-OXOPROLINASE SUBUNIT B"/>
    <property type="match status" value="1"/>
</dbReference>
<evidence type="ECO:0000256" key="3">
    <source>
        <dbReference type="ARBA" id="ARBA00022840"/>
    </source>
</evidence>
<evidence type="ECO:0000259" key="4">
    <source>
        <dbReference type="SMART" id="SM00796"/>
    </source>
</evidence>
<dbReference type="GO" id="GO:0005524">
    <property type="term" value="F:ATP binding"/>
    <property type="evidence" value="ECO:0007669"/>
    <property type="project" value="UniProtKB-KW"/>
</dbReference>
<dbReference type="InterPro" id="IPR010016">
    <property type="entry name" value="PxpB"/>
</dbReference>
<protein>
    <submittedName>
        <fullName evidence="5">KipI family sensor histidine kinase inhibitor</fullName>
    </submittedName>
</protein>
<dbReference type="AlphaFoldDB" id="A0A318KSH7"/>
<evidence type="ECO:0000256" key="1">
    <source>
        <dbReference type="ARBA" id="ARBA00022741"/>
    </source>
</evidence>
<evidence type="ECO:0000313" key="5">
    <source>
        <dbReference type="EMBL" id="PXX80824.1"/>
    </source>
</evidence>
<evidence type="ECO:0000256" key="2">
    <source>
        <dbReference type="ARBA" id="ARBA00022801"/>
    </source>
</evidence>
<proteinExistence type="predicted"/>
<dbReference type="OrthoDB" id="9778567at2"/>